<evidence type="ECO:0000313" key="2">
    <source>
        <dbReference type="EMBL" id="MBB6447726.1"/>
    </source>
</evidence>
<sequence length="98" mass="11638">MYLESRRLVKGGCKDDSEWTCEGSLKSEESRRLRDPARYQWGVYDCIHKEWTIFRQFGWYRRSHKAFVPFSIGIKAFFIVFFSSGNDCISTCTINDLY</sequence>
<gene>
    <name evidence="2" type="ORF">HNR53_004435</name>
</gene>
<feature type="transmembrane region" description="Helical" evidence="1">
    <location>
        <begin position="66"/>
        <end position="85"/>
    </location>
</feature>
<organism evidence="2 3">
    <name type="scientific">Bacillus benzoevorans</name>
    <dbReference type="NCBI Taxonomy" id="1456"/>
    <lineage>
        <taxon>Bacteria</taxon>
        <taxon>Bacillati</taxon>
        <taxon>Bacillota</taxon>
        <taxon>Bacilli</taxon>
        <taxon>Bacillales</taxon>
        <taxon>Bacillaceae</taxon>
        <taxon>Bacillus</taxon>
    </lineage>
</organism>
<dbReference type="EMBL" id="JACHGK010000027">
    <property type="protein sequence ID" value="MBB6447726.1"/>
    <property type="molecule type" value="Genomic_DNA"/>
</dbReference>
<keyword evidence="1" id="KW-0472">Membrane</keyword>
<evidence type="ECO:0000256" key="1">
    <source>
        <dbReference type="SAM" id="Phobius"/>
    </source>
</evidence>
<keyword evidence="1" id="KW-1133">Transmembrane helix</keyword>
<keyword evidence="3" id="KW-1185">Reference proteome</keyword>
<proteinExistence type="predicted"/>
<reference evidence="2 3" key="1">
    <citation type="submission" date="2020-08" db="EMBL/GenBank/DDBJ databases">
        <title>Genomic Encyclopedia of Type Strains, Phase IV (KMG-IV): sequencing the most valuable type-strain genomes for metagenomic binning, comparative biology and taxonomic classification.</title>
        <authorList>
            <person name="Goeker M."/>
        </authorList>
    </citation>
    <scope>NUCLEOTIDE SEQUENCE [LARGE SCALE GENOMIC DNA]</scope>
    <source>
        <strain evidence="2 3">DSM 5391</strain>
    </source>
</reference>
<dbReference type="AlphaFoldDB" id="A0A7X0HY32"/>
<accession>A0A7X0HY32</accession>
<dbReference type="Proteomes" id="UP000531594">
    <property type="component" value="Unassembled WGS sequence"/>
</dbReference>
<keyword evidence="1" id="KW-0812">Transmembrane</keyword>
<evidence type="ECO:0000313" key="3">
    <source>
        <dbReference type="Proteomes" id="UP000531594"/>
    </source>
</evidence>
<name>A0A7X0HY32_9BACI</name>
<protein>
    <submittedName>
        <fullName evidence="2">Uncharacterized protein</fullName>
    </submittedName>
</protein>
<comment type="caution">
    <text evidence="2">The sequence shown here is derived from an EMBL/GenBank/DDBJ whole genome shotgun (WGS) entry which is preliminary data.</text>
</comment>